<evidence type="ECO:0000313" key="3">
    <source>
        <dbReference type="Proteomes" id="UP000053105"/>
    </source>
</evidence>
<accession>A0A0M9A7U0</accession>
<evidence type="ECO:0000313" key="2">
    <source>
        <dbReference type="EMBL" id="KOX77629.1"/>
    </source>
</evidence>
<gene>
    <name evidence="2" type="ORF">WN51_09294</name>
</gene>
<dbReference type="EMBL" id="KQ435729">
    <property type="protein sequence ID" value="KOX77629.1"/>
    <property type="molecule type" value="Genomic_DNA"/>
</dbReference>
<proteinExistence type="predicted"/>
<protein>
    <submittedName>
        <fullName evidence="2">Uncharacterized protein</fullName>
    </submittedName>
</protein>
<reference evidence="2 3" key="1">
    <citation type="submission" date="2015-07" db="EMBL/GenBank/DDBJ databases">
        <title>The genome of Melipona quadrifasciata.</title>
        <authorList>
            <person name="Pan H."/>
            <person name="Kapheim K."/>
        </authorList>
    </citation>
    <scope>NUCLEOTIDE SEQUENCE [LARGE SCALE GENOMIC DNA]</scope>
    <source>
        <strain evidence="2">0111107301</strain>
        <tissue evidence="2">Whole body</tissue>
    </source>
</reference>
<dbReference type="OrthoDB" id="10041077at2759"/>
<name>A0A0M9A7U0_9HYME</name>
<evidence type="ECO:0000256" key="1">
    <source>
        <dbReference type="SAM" id="MobiDB-lite"/>
    </source>
</evidence>
<organism evidence="2 3">
    <name type="scientific">Melipona quadrifasciata</name>
    <dbReference type="NCBI Taxonomy" id="166423"/>
    <lineage>
        <taxon>Eukaryota</taxon>
        <taxon>Metazoa</taxon>
        <taxon>Ecdysozoa</taxon>
        <taxon>Arthropoda</taxon>
        <taxon>Hexapoda</taxon>
        <taxon>Insecta</taxon>
        <taxon>Pterygota</taxon>
        <taxon>Neoptera</taxon>
        <taxon>Endopterygota</taxon>
        <taxon>Hymenoptera</taxon>
        <taxon>Apocrita</taxon>
        <taxon>Aculeata</taxon>
        <taxon>Apoidea</taxon>
        <taxon>Anthophila</taxon>
        <taxon>Apidae</taxon>
        <taxon>Melipona</taxon>
    </lineage>
</organism>
<dbReference type="Pfam" id="PF14924">
    <property type="entry name" value="MAP10_N"/>
    <property type="match status" value="2"/>
</dbReference>
<sequence>MKKKFSKESGKSKPETIGVPEFGARDIVPPDFKEQYLFLLEFFIHHITSERLAKLNQMFFVPTTISVEFLNFTGKESIEITPVDPLFQPQAGVADDVEYFFSGRSVMFAIDQYTVLNKLLDLIVKLCVQKKMPEGVKPDVLVGKGELDLSKHFAALRKEMLQCWHKMVPPPKIFEGEVPLIYNENTIGGVCMFVRISAFGQTIVTEFDAPSERTVSSYIFKGENGICEKSPTYKCRIVDSQIANVCKDSKDELLKDGPPCRVCIPEEHPCTPCGQTAGATLKPNVSRRKIGEATPATTLRSKLDTCSDVQKAGLIQSSRGPVQPCGKSVVLKVSGILDTGQDKKPTVTVAPECETEPDTDPDHDVFVLRIGKKGLVGAGEKSDIQLEMKTPKGLEKGPPIRCETREMQTDDKKNEQELFLIEFLVDKVKIPVIRAMQDEVLPACTCVSFQILNLPSIDICQEALTDGCGCSEGDTQVFKKGKSCLFALPSSVLQRPLTTFPIKLSVYKKLPPAVLPDVMLVGCHQIEAKAIINAVLSQQVFKVPNPCQTIKDTFKIATATGQCVGSVTVYIRASCFGKKIITQFQIPHNRKPYLFKGANDSPVFQCKKIPSECYTPVPLKCTCTKKCVDGSGESVGRTCCATPILQTSSCPPLPKQPDYGPRPCCASRQSSSGKQCSCSPKVQRKDQTASPCCYSEPSSSFRASLRQQAAAEGKCSPCAEPEPCPPCCVTSKGFKPFSNLLSKETVKKCGCPVKDYSCNCGKKK</sequence>
<dbReference type="AlphaFoldDB" id="A0A0M9A7U0"/>
<dbReference type="Proteomes" id="UP000053105">
    <property type="component" value="Unassembled WGS sequence"/>
</dbReference>
<keyword evidence="3" id="KW-1185">Reference proteome</keyword>
<dbReference type="STRING" id="166423.A0A0M9A7U0"/>
<feature type="region of interest" description="Disordered" evidence="1">
    <location>
        <begin position="341"/>
        <end position="361"/>
    </location>
</feature>